<keyword evidence="1 7" id="KW-0963">Cytoplasm</keyword>
<evidence type="ECO:0000256" key="5">
    <source>
        <dbReference type="ARBA" id="ARBA00023125"/>
    </source>
</evidence>
<dbReference type="Pfam" id="PF02629">
    <property type="entry name" value="CoA_binding"/>
    <property type="match status" value="1"/>
</dbReference>
<dbReference type="Pfam" id="PF06971">
    <property type="entry name" value="Put_DNA-bind_N"/>
    <property type="match status" value="1"/>
</dbReference>
<evidence type="ECO:0000256" key="6">
    <source>
        <dbReference type="ARBA" id="ARBA00023163"/>
    </source>
</evidence>
<evidence type="ECO:0000313" key="10">
    <source>
        <dbReference type="Proteomes" id="UP001230220"/>
    </source>
</evidence>
<evidence type="ECO:0000259" key="8">
    <source>
        <dbReference type="SMART" id="SM00881"/>
    </source>
</evidence>
<evidence type="ECO:0000256" key="1">
    <source>
        <dbReference type="ARBA" id="ARBA00022490"/>
    </source>
</evidence>
<dbReference type="PANTHER" id="PTHR35786">
    <property type="entry name" value="REDOX-SENSING TRANSCRIPTIONAL REPRESSOR REX"/>
    <property type="match status" value="1"/>
</dbReference>
<sequence length="210" mass="23680">MNKKKVPKATLQRYPVYLKALRRLKKYGHTRVMSKELSELVNIESTTIRRDFSLLGNLGKQGYGYDIDTLIDIFNQQLGVDFDEKIILVGAGNLGRALMKYNKWDHVVGEIACAFDINPDRQGVRFNIPVYSMDELEEKIPEGCRIAILTISDNVQGTVDQLIACGIRGIVDFTHKHVQVPNNVSLKVVDVVSSVQELVFETNNLDNKGE</sequence>
<dbReference type="Proteomes" id="UP001230220">
    <property type="component" value="Unassembled WGS sequence"/>
</dbReference>
<evidence type="ECO:0000313" key="9">
    <source>
        <dbReference type="EMBL" id="MDQ0362192.1"/>
    </source>
</evidence>
<feature type="DNA-binding region" description="H-T-H motif" evidence="7">
    <location>
        <begin position="16"/>
        <end position="55"/>
    </location>
</feature>
<dbReference type="EMBL" id="JAUSUR010000005">
    <property type="protein sequence ID" value="MDQ0362192.1"/>
    <property type="molecule type" value="Genomic_DNA"/>
</dbReference>
<accession>A0ABU0E5L4</accession>
<dbReference type="RefSeq" id="WP_307409576.1">
    <property type="nucleotide sequence ID" value="NZ_JAUSUR010000005.1"/>
</dbReference>
<dbReference type="InterPro" id="IPR036291">
    <property type="entry name" value="NAD(P)-bd_dom_sf"/>
</dbReference>
<evidence type="ECO:0000256" key="2">
    <source>
        <dbReference type="ARBA" id="ARBA00022491"/>
    </source>
</evidence>
<dbReference type="NCBIfam" id="NF003995">
    <property type="entry name" value="PRK05472.2-4"/>
    <property type="match status" value="1"/>
</dbReference>
<proteinExistence type="inferred from homology"/>
<dbReference type="InterPro" id="IPR022876">
    <property type="entry name" value="Tscrpt_rep_Rex"/>
</dbReference>
<evidence type="ECO:0000256" key="4">
    <source>
        <dbReference type="ARBA" id="ARBA00023027"/>
    </source>
</evidence>
<dbReference type="InterPro" id="IPR003781">
    <property type="entry name" value="CoA-bd"/>
</dbReference>
<keyword evidence="3 7" id="KW-0805">Transcription regulation</keyword>
<dbReference type="Gene3D" id="1.10.10.10">
    <property type="entry name" value="Winged helix-like DNA-binding domain superfamily/Winged helix DNA-binding domain"/>
    <property type="match status" value="1"/>
</dbReference>
<dbReference type="InterPro" id="IPR009718">
    <property type="entry name" value="Rex_DNA-bd_C_dom"/>
</dbReference>
<dbReference type="PANTHER" id="PTHR35786:SF1">
    <property type="entry name" value="REDOX-SENSING TRANSCRIPTIONAL REPRESSOR REX 1"/>
    <property type="match status" value="1"/>
</dbReference>
<dbReference type="InterPro" id="IPR036388">
    <property type="entry name" value="WH-like_DNA-bd_sf"/>
</dbReference>
<keyword evidence="4 7" id="KW-0520">NAD</keyword>
<dbReference type="NCBIfam" id="NF003989">
    <property type="entry name" value="PRK05472.1-3"/>
    <property type="match status" value="1"/>
</dbReference>
<feature type="domain" description="CoA-binding" evidence="8">
    <location>
        <begin position="79"/>
        <end position="177"/>
    </location>
</feature>
<comment type="similarity">
    <text evidence="7">Belongs to the transcriptional regulatory Rex family.</text>
</comment>
<dbReference type="InterPro" id="IPR036390">
    <property type="entry name" value="WH_DNA-bd_sf"/>
</dbReference>
<protein>
    <recommendedName>
        <fullName evidence="7">Redox-sensing transcriptional repressor Rex</fullName>
    </recommendedName>
</protein>
<comment type="caution">
    <text evidence="9">The sequence shown here is derived from an EMBL/GenBank/DDBJ whole genome shotgun (WGS) entry which is preliminary data.</text>
</comment>
<organism evidence="9 10">
    <name type="scientific">Breznakia pachnodae</name>
    <dbReference type="NCBI Taxonomy" id="265178"/>
    <lineage>
        <taxon>Bacteria</taxon>
        <taxon>Bacillati</taxon>
        <taxon>Bacillota</taxon>
        <taxon>Erysipelotrichia</taxon>
        <taxon>Erysipelotrichales</taxon>
        <taxon>Erysipelotrichaceae</taxon>
        <taxon>Breznakia</taxon>
    </lineage>
</organism>
<evidence type="ECO:0000256" key="3">
    <source>
        <dbReference type="ARBA" id="ARBA00023015"/>
    </source>
</evidence>
<dbReference type="NCBIfam" id="NF003994">
    <property type="entry name" value="PRK05472.2-3"/>
    <property type="match status" value="1"/>
</dbReference>
<keyword evidence="6 7" id="KW-0804">Transcription</keyword>
<comment type="subunit">
    <text evidence="7">Homodimer.</text>
</comment>
<dbReference type="Gene3D" id="3.40.50.720">
    <property type="entry name" value="NAD(P)-binding Rossmann-like Domain"/>
    <property type="match status" value="1"/>
</dbReference>
<gene>
    <name evidence="7" type="primary">rex</name>
    <name evidence="9" type="ORF">J2S15_002945</name>
</gene>
<keyword evidence="2 7" id="KW-0678">Repressor</keyword>
<feature type="binding site" evidence="7">
    <location>
        <begin position="90"/>
        <end position="95"/>
    </location>
    <ligand>
        <name>NAD(+)</name>
        <dbReference type="ChEBI" id="CHEBI:57540"/>
    </ligand>
</feature>
<dbReference type="SUPFAM" id="SSF46785">
    <property type="entry name" value="Winged helix' DNA-binding domain"/>
    <property type="match status" value="1"/>
</dbReference>
<dbReference type="NCBIfam" id="NF003996">
    <property type="entry name" value="PRK05472.2-5"/>
    <property type="match status" value="1"/>
</dbReference>
<dbReference type="SUPFAM" id="SSF51735">
    <property type="entry name" value="NAD(P)-binding Rossmann-fold domains"/>
    <property type="match status" value="1"/>
</dbReference>
<dbReference type="HAMAP" id="MF_01131">
    <property type="entry name" value="Rex"/>
    <property type="match status" value="1"/>
</dbReference>
<dbReference type="SMART" id="SM00881">
    <property type="entry name" value="CoA_binding"/>
    <property type="match status" value="1"/>
</dbReference>
<keyword evidence="5 7" id="KW-0238">DNA-binding</keyword>
<name>A0ABU0E5L4_9FIRM</name>
<evidence type="ECO:0000256" key="7">
    <source>
        <dbReference type="HAMAP-Rule" id="MF_01131"/>
    </source>
</evidence>
<keyword evidence="10" id="KW-1185">Reference proteome</keyword>
<comment type="function">
    <text evidence="7">Modulates transcription in response to changes in cellular NADH/NAD(+) redox state.</text>
</comment>
<reference evidence="9 10" key="1">
    <citation type="submission" date="2023-07" db="EMBL/GenBank/DDBJ databases">
        <title>Genomic Encyclopedia of Type Strains, Phase IV (KMG-IV): sequencing the most valuable type-strain genomes for metagenomic binning, comparative biology and taxonomic classification.</title>
        <authorList>
            <person name="Goeker M."/>
        </authorList>
    </citation>
    <scope>NUCLEOTIDE SEQUENCE [LARGE SCALE GENOMIC DNA]</scope>
    <source>
        <strain evidence="9 10">DSM 16784</strain>
    </source>
</reference>
<comment type="subcellular location">
    <subcellularLocation>
        <location evidence="7">Cytoplasm</location>
    </subcellularLocation>
</comment>